<comment type="caution">
    <text evidence="2">The sequence shown here is derived from an EMBL/GenBank/DDBJ whole genome shotgun (WGS) entry which is preliminary data.</text>
</comment>
<reference evidence="2 3" key="1">
    <citation type="submission" date="2019-11" db="EMBL/GenBank/DDBJ databases">
        <title>Whole-genome sequence of Rhodoplanes serenus DSM 18633, type strain.</title>
        <authorList>
            <person name="Kyndt J.A."/>
            <person name="Meyer T.E."/>
        </authorList>
    </citation>
    <scope>NUCLEOTIDE SEQUENCE [LARGE SCALE GENOMIC DNA]</scope>
    <source>
        <strain evidence="2 3">DSM 18633</strain>
    </source>
</reference>
<dbReference type="GO" id="GO:0006629">
    <property type="term" value="P:lipid metabolic process"/>
    <property type="evidence" value="ECO:0007669"/>
    <property type="project" value="InterPro"/>
</dbReference>
<dbReference type="EMBL" id="WNKV01000017">
    <property type="protein sequence ID" value="MTW18507.1"/>
    <property type="molecule type" value="Genomic_DNA"/>
</dbReference>
<accession>A0A9X4XNP5</accession>
<gene>
    <name evidence="2" type="ORF">GJ689_20100</name>
</gene>
<organism evidence="2 3">
    <name type="scientific">Rhodoplanes serenus</name>
    <dbReference type="NCBI Taxonomy" id="200615"/>
    <lineage>
        <taxon>Bacteria</taxon>
        <taxon>Pseudomonadati</taxon>
        <taxon>Pseudomonadota</taxon>
        <taxon>Alphaproteobacteria</taxon>
        <taxon>Hyphomicrobiales</taxon>
        <taxon>Nitrobacteraceae</taxon>
        <taxon>Rhodoplanes</taxon>
    </lineage>
</organism>
<evidence type="ECO:0000313" key="3">
    <source>
        <dbReference type="Proteomes" id="UP000438991"/>
    </source>
</evidence>
<proteinExistence type="predicted"/>
<dbReference type="SUPFAM" id="SSF53474">
    <property type="entry name" value="alpha/beta-Hydrolases"/>
    <property type="match status" value="1"/>
</dbReference>
<dbReference type="Proteomes" id="UP000438991">
    <property type="component" value="Unassembled WGS sequence"/>
</dbReference>
<dbReference type="RefSeq" id="WP_155480941.1">
    <property type="nucleotide sequence ID" value="NZ_WNKV01000017.1"/>
</dbReference>
<dbReference type="InterPro" id="IPR051218">
    <property type="entry name" value="Sec_MonoDiacylglyc_Lipase"/>
</dbReference>
<dbReference type="InterPro" id="IPR002921">
    <property type="entry name" value="Fungal_lipase-type"/>
</dbReference>
<dbReference type="InterPro" id="IPR029058">
    <property type="entry name" value="AB_hydrolase_fold"/>
</dbReference>
<evidence type="ECO:0000313" key="2">
    <source>
        <dbReference type="EMBL" id="MTW18507.1"/>
    </source>
</evidence>
<dbReference type="Gene3D" id="3.40.50.1820">
    <property type="entry name" value="alpha/beta hydrolase"/>
    <property type="match status" value="1"/>
</dbReference>
<dbReference type="Pfam" id="PF01764">
    <property type="entry name" value="Lipase_3"/>
    <property type="match status" value="1"/>
</dbReference>
<name>A0A9X4XNP5_9BRAD</name>
<protein>
    <submittedName>
        <fullName evidence="2">Lipase family protein</fullName>
    </submittedName>
</protein>
<feature type="domain" description="Fungal lipase-type" evidence="1">
    <location>
        <begin position="116"/>
        <end position="239"/>
    </location>
</feature>
<sequence>MASRSHVDRSDDARDARPMTFLVRLPIELYPADALAGLPHEAGPPVPPGPCDLGAARAAVWAAQLAYEDELDKIDTVVAGWGARRLVQFDAPASPLLPITGTRGLLLAAAGTRLLAFAGTDPLNLAHWLTDFDIVQTPEGIHRGFDAALDAVWGAVAMALSEHAGDARLLITGHSLGGALAALAAQRLLITFGLRPQVWTFGMPRVGSPHFAERYEAALGADTVRLVHGEDIVPTVPPSRLGYGHVGRRLTCARHTRFDAAALASESDDEPAFVPALIGGVKEGLRQLWSLSLAPEIRPDPIGQLSRVLPPAFGDHLPDRYWMALAPPS</sequence>
<evidence type="ECO:0000259" key="1">
    <source>
        <dbReference type="Pfam" id="PF01764"/>
    </source>
</evidence>
<dbReference type="PANTHER" id="PTHR45856:SF24">
    <property type="entry name" value="FUNGAL LIPASE-LIKE DOMAIN-CONTAINING PROTEIN"/>
    <property type="match status" value="1"/>
</dbReference>
<dbReference type="PANTHER" id="PTHR45856">
    <property type="entry name" value="ALPHA/BETA-HYDROLASES SUPERFAMILY PROTEIN"/>
    <property type="match status" value="1"/>
</dbReference>
<dbReference type="AlphaFoldDB" id="A0A9X4XNP5"/>